<dbReference type="Proteomes" id="UP000299102">
    <property type="component" value="Unassembled WGS sequence"/>
</dbReference>
<evidence type="ECO:0000313" key="2">
    <source>
        <dbReference type="Proteomes" id="UP000299102"/>
    </source>
</evidence>
<evidence type="ECO:0000313" key="1">
    <source>
        <dbReference type="EMBL" id="GBP21481.1"/>
    </source>
</evidence>
<accession>A0A4C1U582</accession>
<dbReference type="EMBL" id="BGZK01000129">
    <property type="protein sequence ID" value="GBP21481.1"/>
    <property type="molecule type" value="Genomic_DNA"/>
</dbReference>
<proteinExistence type="predicted"/>
<name>A0A4C1U582_EUMVA</name>
<dbReference type="AlphaFoldDB" id="A0A4C1U582"/>
<organism evidence="1 2">
    <name type="scientific">Eumeta variegata</name>
    <name type="common">Bagworm moth</name>
    <name type="synonym">Eumeta japonica</name>
    <dbReference type="NCBI Taxonomy" id="151549"/>
    <lineage>
        <taxon>Eukaryota</taxon>
        <taxon>Metazoa</taxon>
        <taxon>Ecdysozoa</taxon>
        <taxon>Arthropoda</taxon>
        <taxon>Hexapoda</taxon>
        <taxon>Insecta</taxon>
        <taxon>Pterygota</taxon>
        <taxon>Neoptera</taxon>
        <taxon>Endopterygota</taxon>
        <taxon>Lepidoptera</taxon>
        <taxon>Glossata</taxon>
        <taxon>Ditrysia</taxon>
        <taxon>Tineoidea</taxon>
        <taxon>Psychidae</taxon>
        <taxon>Oiketicinae</taxon>
        <taxon>Eumeta</taxon>
    </lineage>
</organism>
<reference evidence="1 2" key="1">
    <citation type="journal article" date="2019" name="Commun. Biol.">
        <title>The bagworm genome reveals a unique fibroin gene that provides high tensile strength.</title>
        <authorList>
            <person name="Kono N."/>
            <person name="Nakamura H."/>
            <person name="Ohtoshi R."/>
            <person name="Tomita M."/>
            <person name="Numata K."/>
            <person name="Arakawa K."/>
        </authorList>
    </citation>
    <scope>NUCLEOTIDE SEQUENCE [LARGE SCALE GENOMIC DNA]</scope>
</reference>
<gene>
    <name evidence="1" type="ORF">EVAR_12082_1</name>
</gene>
<keyword evidence="2" id="KW-1185">Reference proteome</keyword>
<comment type="caution">
    <text evidence="1">The sequence shown here is derived from an EMBL/GenBank/DDBJ whole genome shotgun (WGS) entry which is preliminary data.</text>
</comment>
<sequence length="114" mass="13114">MGCHRARLEELKARVIDFKLGLDHKILNEDIKVAKTFETFITNIPVSTARRQISMGIGGTTSYQAVSFINIFVFVLAMHDEIREATLRNRTGYDTTARLQRPRSQFKRRSGEKK</sequence>
<protein>
    <submittedName>
        <fullName evidence="1">Uncharacterized protein</fullName>
    </submittedName>
</protein>